<feature type="region of interest" description="Disordered" evidence="5">
    <location>
        <begin position="208"/>
        <end position="268"/>
    </location>
</feature>
<feature type="compositionally biased region" description="Acidic residues" evidence="5">
    <location>
        <begin position="38"/>
        <end position="61"/>
    </location>
</feature>
<dbReference type="PANTHER" id="PTHR17453">
    <property type="entry name" value="SIGNAL RECOGNITION PARTICLE 19 KD PROTEIN"/>
    <property type="match status" value="1"/>
</dbReference>
<evidence type="ECO:0000256" key="5">
    <source>
        <dbReference type="SAM" id="MobiDB-lite"/>
    </source>
</evidence>
<protein>
    <submittedName>
        <fullName evidence="6">Signal recognition particle SRP19 subunit</fullName>
    </submittedName>
</protein>
<evidence type="ECO:0000313" key="6">
    <source>
        <dbReference type="EMBL" id="KAF9788157.1"/>
    </source>
</evidence>
<sequence length="315" mass="34447">MPRRTAMIEEEFDDDTDLSIPSRALPNTGTRGAILEEIGFESDREGDEDNGDEVDDPDFMELGDIQPSATGSASRQEGSHSFGDRSTVTDIKPYKSWTCIYPIYIDAKRAYGTGERRVSRAKAVWHPLSKDIAEATGRLGLGTLHEVNKCHPRDWENPGRVRVQWKRDGQLVNPSIKSKRLLLECIAYQIQCLKPELIPKAPYTYLEPKLPPTTQPKHIAGGKGKQSQQKSKQATQPTTTTTTSKKSNPGCRLPAPPEPQPALNNRLSTYSPAIPAGILIDTIKAGMNATEGGGAGGPTPNPGGKGKRKVLRVRQ</sequence>
<comment type="caution">
    <text evidence="6">The sequence shown here is derived from an EMBL/GenBank/DDBJ whole genome shotgun (WGS) entry which is preliminary data.</text>
</comment>
<dbReference type="OrthoDB" id="2190947at2759"/>
<dbReference type="GO" id="GO:0005786">
    <property type="term" value="C:signal recognition particle, endoplasmic reticulum targeting"/>
    <property type="evidence" value="ECO:0007669"/>
    <property type="project" value="UniProtKB-KW"/>
</dbReference>
<feature type="compositionally biased region" description="Acidic residues" evidence="5">
    <location>
        <begin position="8"/>
        <end position="17"/>
    </location>
</feature>
<dbReference type="AlphaFoldDB" id="A0A9P6HJK5"/>
<evidence type="ECO:0000256" key="4">
    <source>
        <dbReference type="ARBA" id="ARBA00023274"/>
    </source>
</evidence>
<reference evidence="6" key="2">
    <citation type="submission" date="2020-11" db="EMBL/GenBank/DDBJ databases">
        <authorList>
            <consortium name="DOE Joint Genome Institute"/>
            <person name="Kuo A."/>
            <person name="Miyauchi S."/>
            <person name="Kiss E."/>
            <person name="Drula E."/>
            <person name="Kohler A."/>
            <person name="Sanchez-Garcia M."/>
            <person name="Andreopoulos B."/>
            <person name="Barry K.W."/>
            <person name="Bonito G."/>
            <person name="Buee M."/>
            <person name="Carver A."/>
            <person name="Chen C."/>
            <person name="Cichocki N."/>
            <person name="Clum A."/>
            <person name="Culley D."/>
            <person name="Crous P.W."/>
            <person name="Fauchery L."/>
            <person name="Girlanda M."/>
            <person name="Hayes R."/>
            <person name="Keri Z."/>
            <person name="Labutti K."/>
            <person name="Lipzen A."/>
            <person name="Lombard V."/>
            <person name="Magnuson J."/>
            <person name="Maillard F."/>
            <person name="Morin E."/>
            <person name="Murat C."/>
            <person name="Nolan M."/>
            <person name="Ohm R."/>
            <person name="Pangilinan J."/>
            <person name="Pereira M."/>
            <person name="Perotto S."/>
            <person name="Peter M."/>
            <person name="Riley R."/>
            <person name="Sitrit Y."/>
            <person name="Stielow B."/>
            <person name="Szollosi G."/>
            <person name="Zifcakova L."/>
            <person name="Stursova M."/>
            <person name="Spatafora J.W."/>
            <person name="Tedersoo L."/>
            <person name="Vaario L.-M."/>
            <person name="Yamada A."/>
            <person name="Yan M."/>
            <person name="Wang P."/>
            <person name="Xu J."/>
            <person name="Bruns T."/>
            <person name="Baldrian P."/>
            <person name="Vilgalys R."/>
            <person name="Henrissat B."/>
            <person name="Grigoriev I.V."/>
            <person name="Hibbett D."/>
            <person name="Nagy L.G."/>
            <person name="Martin F.M."/>
        </authorList>
    </citation>
    <scope>NUCLEOTIDE SEQUENCE</scope>
    <source>
        <strain evidence="6">UH-Tt-Lm1</strain>
    </source>
</reference>
<evidence type="ECO:0000256" key="1">
    <source>
        <dbReference type="ARBA" id="ARBA00004496"/>
    </source>
</evidence>
<keyword evidence="4" id="KW-0687">Ribonucleoprotein</keyword>
<evidence type="ECO:0000313" key="7">
    <source>
        <dbReference type="Proteomes" id="UP000736335"/>
    </source>
</evidence>
<proteinExistence type="predicted"/>
<dbReference type="Pfam" id="PF01922">
    <property type="entry name" value="SRP19"/>
    <property type="match status" value="1"/>
</dbReference>
<feature type="region of interest" description="Disordered" evidence="5">
    <location>
        <begin position="287"/>
        <end position="315"/>
    </location>
</feature>
<evidence type="ECO:0000256" key="3">
    <source>
        <dbReference type="ARBA" id="ARBA00023135"/>
    </source>
</evidence>
<keyword evidence="2" id="KW-0963">Cytoplasm</keyword>
<comment type="subcellular location">
    <subcellularLocation>
        <location evidence="1">Cytoplasm</location>
    </subcellularLocation>
</comment>
<dbReference type="GO" id="GO:0006617">
    <property type="term" value="P:SRP-dependent cotranslational protein targeting to membrane, signal sequence recognition"/>
    <property type="evidence" value="ECO:0007669"/>
    <property type="project" value="TreeGrafter"/>
</dbReference>
<feature type="compositionally biased region" description="Polar residues" evidence="5">
    <location>
        <begin position="67"/>
        <end position="76"/>
    </location>
</feature>
<dbReference type="PANTHER" id="PTHR17453:SF0">
    <property type="entry name" value="SIGNAL RECOGNITION PARTICLE 19 KDA PROTEIN"/>
    <property type="match status" value="1"/>
</dbReference>
<feature type="compositionally biased region" description="Basic residues" evidence="5">
    <location>
        <begin position="305"/>
        <end position="315"/>
    </location>
</feature>
<dbReference type="SUPFAM" id="SSF69695">
    <property type="entry name" value="SRP19"/>
    <property type="match status" value="1"/>
</dbReference>
<dbReference type="Gene3D" id="3.30.56.30">
    <property type="entry name" value="Signal recognition particle, SRP19-like subunit"/>
    <property type="match status" value="1"/>
</dbReference>
<name>A0A9P6HJK5_9AGAM</name>
<dbReference type="EMBL" id="WIUZ02000004">
    <property type="protein sequence ID" value="KAF9788157.1"/>
    <property type="molecule type" value="Genomic_DNA"/>
</dbReference>
<dbReference type="Proteomes" id="UP000736335">
    <property type="component" value="Unassembled WGS sequence"/>
</dbReference>
<accession>A0A9P6HJK5</accession>
<gene>
    <name evidence="6" type="ORF">BJ322DRAFT_1047374</name>
</gene>
<dbReference type="InterPro" id="IPR036521">
    <property type="entry name" value="SRP19-like_sf"/>
</dbReference>
<reference evidence="6" key="1">
    <citation type="journal article" date="2020" name="Nat. Commun.">
        <title>Large-scale genome sequencing of mycorrhizal fungi provides insights into the early evolution of symbiotic traits.</title>
        <authorList>
            <person name="Miyauchi S."/>
            <person name="Kiss E."/>
            <person name="Kuo A."/>
            <person name="Drula E."/>
            <person name="Kohler A."/>
            <person name="Sanchez-Garcia M."/>
            <person name="Morin E."/>
            <person name="Andreopoulos B."/>
            <person name="Barry K.W."/>
            <person name="Bonito G."/>
            <person name="Buee M."/>
            <person name="Carver A."/>
            <person name="Chen C."/>
            <person name="Cichocki N."/>
            <person name="Clum A."/>
            <person name="Culley D."/>
            <person name="Crous P.W."/>
            <person name="Fauchery L."/>
            <person name="Girlanda M."/>
            <person name="Hayes R.D."/>
            <person name="Keri Z."/>
            <person name="LaButti K."/>
            <person name="Lipzen A."/>
            <person name="Lombard V."/>
            <person name="Magnuson J."/>
            <person name="Maillard F."/>
            <person name="Murat C."/>
            <person name="Nolan M."/>
            <person name="Ohm R.A."/>
            <person name="Pangilinan J."/>
            <person name="Pereira M.F."/>
            <person name="Perotto S."/>
            <person name="Peter M."/>
            <person name="Pfister S."/>
            <person name="Riley R."/>
            <person name="Sitrit Y."/>
            <person name="Stielow J.B."/>
            <person name="Szollosi G."/>
            <person name="Zifcakova L."/>
            <person name="Stursova M."/>
            <person name="Spatafora J.W."/>
            <person name="Tedersoo L."/>
            <person name="Vaario L.M."/>
            <person name="Yamada A."/>
            <person name="Yan M."/>
            <person name="Wang P."/>
            <person name="Xu J."/>
            <person name="Bruns T."/>
            <person name="Baldrian P."/>
            <person name="Vilgalys R."/>
            <person name="Dunand C."/>
            <person name="Henrissat B."/>
            <person name="Grigoriev I.V."/>
            <person name="Hibbett D."/>
            <person name="Nagy L.G."/>
            <person name="Martin F.M."/>
        </authorList>
    </citation>
    <scope>NUCLEOTIDE SEQUENCE</scope>
    <source>
        <strain evidence="6">UH-Tt-Lm1</strain>
    </source>
</reference>
<dbReference type="GO" id="GO:0008312">
    <property type="term" value="F:7S RNA binding"/>
    <property type="evidence" value="ECO:0007669"/>
    <property type="project" value="InterPro"/>
</dbReference>
<dbReference type="InterPro" id="IPR002778">
    <property type="entry name" value="Signal_recog_particle_SRP19"/>
</dbReference>
<keyword evidence="3" id="KW-0733">Signal recognition particle</keyword>
<evidence type="ECO:0000256" key="2">
    <source>
        <dbReference type="ARBA" id="ARBA00022490"/>
    </source>
</evidence>
<keyword evidence="7" id="KW-1185">Reference proteome</keyword>
<feature type="region of interest" description="Disordered" evidence="5">
    <location>
        <begin position="1"/>
        <end position="87"/>
    </location>
</feature>
<organism evidence="6 7">
    <name type="scientific">Thelephora terrestris</name>
    <dbReference type="NCBI Taxonomy" id="56493"/>
    <lineage>
        <taxon>Eukaryota</taxon>
        <taxon>Fungi</taxon>
        <taxon>Dikarya</taxon>
        <taxon>Basidiomycota</taxon>
        <taxon>Agaricomycotina</taxon>
        <taxon>Agaricomycetes</taxon>
        <taxon>Thelephorales</taxon>
        <taxon>Thelephoraceae</taxon>
        <taxon>Thelephora</taxon>
    </lineage>
</organism>
<feature type="compositionally biased region" description="Low complexity" evidence="5">
    <location>
        <begin position="225"/>
        <end position="247"/>
    </location>
</feature>